<dbReference type="EMBL" id="SZZH01000001">
    <property type="protein sequence ID" value="TKV61800.1"/>
    <property type="molecule type" value="Genomic_DNA"/>
</dbReference>
<dbReference type="Gene3D" id="3.40.50.720">
    <property type="entry name" value="NAD(P)-binding Rossmann-like Domain"/>
    <property type="match status" value="1"/>
</dbReference>
<dbReference type="PANTHER" id="PTHR43318:SF1">
    <property type="entry name" value="POLYSACCHARIDE BIOSYNTHESIS PROTEIN EPSC-RELATED"/>
    <property type="match status" value="1"/>
</dbReference>
<name>A0A4U6QME7_9ACTN</name>
<comment type="similarity">
    <text evidence="1">Belongs to the polysaccharide synthase family.</text>
</comment>
<comment type="caution">
    <text evidence="3">The sequence shown here is derived from an EMBL/GenBank/DDBJ whole genome shotgun (WGS) entry which is preliminary data.</text>
</comment>
<dbReference type="InterPro" id="IPR003869">
    <property type="entry name" value="Polysac_CapD-like"/>
</dbReference>
<gene>
    <name evidence="3" type="ORF">FDO65_09725</name>
</gene>
<reference evidence="3 4" key="1">
    <citation type="submission" date="2019-05" db="EMBL/GenBank/DDBJ databases">
        <title>Nakamurella sp. N5BH11, whole genome shotgun sequence.</title>
        <authorList>
            <person name="Tuo L."/>
        </authorList>
    </citation>
    <scope>NUCLEOTIDE SEQUENCE [LARGE SCALE GENOMIC DNA]</scope>
    <source>
        <strain evidence="3 4">N5BH11</strain>
    </source>
</reference>
<organism evidence="3 4">
    <name type="scientific">Nakamurella flava</name>
    <dbReference type="NCBI Taxonomy" id="2576308"/>
    <lineage>
        <taxon>Bacteria</taxon>
        <taxon>Bacillati</taxon>
        <taxon>Actinomycetota</taxon>
        <taxon>Actinomycetes</taxon>
        <taxon>Nakamurellales</taxon>
        <taxon>Nakamurellaceae</taxon>
        <taxon>Nakamurella</taxon>
    </lineage>
</organism>
<dbReference type="InterPro" id="IPR036291">
    <property type="entry name" value="NAD(P)-bd_dom_sf"/>
</dbReference>
<dbReference type="OrthoDB" id="9803111at2"/>
<evidence type="ECO:0000259" key="2">
    <source>
        <dbReference type="Pfam" id="PF02719"/>
    </source>
</evidence>
<dbReference type="SUPFAM" id="SSF51735">
    <property type="entry name" value="NAD(P)-binding Rossmann-fold domains"/>
    <property type="match status" value="1"/>
</dbReference>
<evidence type="ECO:0000313" key="4">
    <source>
        <dbReference type="Proteomes" id="UP000306985"/>
    </source>
</evidence>
<proteinExistence type="inferred from homology"/>
<keyword evidence="4" id="KW-1185">Reference proteome</keyword>
<protein>
    <submittedName>
        <fullName evidence="3">NAD-dependent epimerase/dehydratase family protein</fullName>
    </submittedName>
</protein>
<dbReference type="AlphaFoldDB" id="A0A4U6QME7"/>
<dbReference type="Pfam" id="PF02719">
    <property type="entry name" value="Polysacc_synt_2"/>
    <property type="match status" value="1"/>
</dbReference>
<sequence length="480" mass="51273">MSESACPTQLIDRLQRTVAPGRATLTPAEQDSLREVTARLVGALGPQAHAELATFRSIVDRRITVDDEAVDQVLTGAVVLVTGGTGTIGSALLRRLAEFRPARVVSISRGITAPVRVCPDVEYRTVDIRDLRALSTLAREIRPTVIFHLAAQHDPSLAEVDVAGTLSTNVGGTTNVLAVCRELPGVRLVHASTGKALRPFSPDVYAGSKKMAEWLLGRHTSAHHLLTSAVRFTHVVDNSIIARRLARWTARDEPIRLHGADTMFYVQSAREAADLLTSALVGGRPGVATVHTIRDLGWPVALLDLSLGWIADTGSRAPVYICGYEAGYESSPYPGLYDPRVSVERSPLVNALEAFSTVDATGSVDVDSYDVPAPTDLRPLVEIDGLTAEATVAVATAGETGAVDARTTARLRRQVESVGWTMLTGSLGSLPDAPLRRHLDLLAGLPEAQFGADNGTVRRLVLREATRRGFAGPTMDTVAS</sequence>
<accession>A0A4U6QME7</accession>
<dbReference type="Proteomes" id="UP000306985">
    <property type="component" value="Unassembled WGS sequence"/>
</dbReference>
<dbReference type="PANTHER" id="PTHR43318">
    <property type="entry name" value="UDP-N-ACETYLGLUCOSAMINE 4,6-DEHYDRATASE"/>
    <property type="match status" value="1"/>
</dbReference>
<dbReference type="InterPro" id="IPR051203">
    <property type="entry name" value="Polysaccharide_Synthase-Rel"/>
</dbReference>
<dbReference type="RefSeq" id="WP_137449105.1">
    <property type="nucleotide sequence ID" value="NZ_SZZH01000001.1"/>
</dbReference>
<evidence type="ECO:0000313" key="3">
    <source>
        <dbReference type="EMBL" id="TKV61800.1"/>
    </source>
</evidence>
<feature type="domain" description="Polysaccharide biosynthesis protein CapD-like" evidence="2">
    <location>
        <begin position="79"/>
        <end position="306"/>
    </location>
</feature>
<evidence type="ECO:0000256" key="1">
    <source>
        <dbReference type="ARBA" id="ARBA00007430"/>
    </source>
</evidence>